<sequence>MSLLLAKAKPVDFERCFTLRLEAEEPLIVGKTSYSSRGIVRLTSGRLRGSNVEADQLSCSLDEVTFSSDGFVKQAAIMVLRTQDGAILLLRLEGQKPQSAAARSSLLEAQSGFVRGTWDTSEFLTKVSFETASEKYWWLNHEMFLARGVEESAVPSGAVVCLDIFKVR</sequence>
<dbReference type="OrthoDB" id="2544694at2759"/>
<gene>
    <name evidence="1" type="ORF">FA10DRAFT_304711</name>
</gene>
<dbReference type="InParanoid" id="A0A316YC73"/>
<evidence type="ECO:0000313" key="2">
    <source>
        <dbReference type="Proteomes" id="UP000245768"/>
    </source>
</evidence>
<accession>A0A316YC73</accession>
<dbReference type="Pfam" id="PF11578">
    <property type="entry name" value="DUF3237"/>
    <property type="match status" value="1"/>
</dbReference>
<dbReference type="PANTHER" id="PTHR37315">
    <property type="entry name" value="UPF0311 PROTEIN BLR7842"/>
    <property type="match status" value="1"/>
</dbReference>
<dbReference type="AlphaFoldDB" id="A0A316YC73"/>
<reference evidence="1" key="1">
    <citation type="journal article" date="2018" name="Mol. Biol. Evol.">
        <title>Broad Genomic Sampling Reveals a Smut Pathogenic Ancestry of the Fungal Clade Ustilaginomycotina.</title>
        <authorList>
            <person name="Kijpornyongpan T."/>
            <person name="Mondo S.J."/>
            <person name="Barry K."/>
            <person name="Sandor L."/>
            <person name="Lee J."/>
            <person name="Lipzen A."/>
            <person name="Pangilinan J."/>
            <person name="LaButti K."/>
            <person name="Hainaut M."/>
            <person name="Henrissat B."/>
            <person name="Grigoriev I.V."/>
            <person name="Spatafora J.W."/>
            <person name="Aime M.C."/>
        </authorList>
    </citation>
    <scope>NUCLEOTIDE SEQUENCE [LARGE SCALE GENOMIC DNA]</scope>
    <source>
        <strain evidence="1">MCA 4198</strain>
    </source>
</reference>
<dbReference type="Gene3D" id="2.40.160.20">
    <property type="match status" value="1"/>
</dbReference>
<organism evidence="1 2">
    <name type="scientific">Acaromyces ingoldii</name>
    <dbReference type="NCBI Taxonomy" id="215250"/>
    <lineage>
        <taxon>Eukaryota</taxon>
        <taxon>Fungi</taxon>
        <taxon>Dikarya</taxon>
        <taxon>Basidiomycota</taxon>
        <taxon>Ustilaginomycotina</taxon>
        <taxon>Exobasidiomycetes</taxon>
        <taxon>Exobasidiales</taxon>
        <taxon>Cryptobasidiaceae</taxon>
        <taxon>Acaromyces</taxon>
    </lineage>
</organism>
<dbReference type="STRING" id="215250.A0A316YC73"/>
<proteinExistence type="predicted"/>
<dbReference type="InterPro" id="IPR020915">
    <property type="entry name" value="UPF0311"/>
</dbReference>
<name>A0A316YC73_9BASI</name>
<dbReference type="PANTHER" id="PTHR37315:SF1">
    <property type="entry name" value="UPF0311 PROTEIN BLR7842"/>
    <property type="match status" value="1"/>
</dbReference>
<dbReference type="RefSeq" id="XP_025374019.1">
    <property type="nucleotide sequence ID" value="XM_025525382.1"/>
</dbReference>
<protein>
    <submittedName>
        <fullName evidence="1">Uncharacterized protein</fullName>
    </submittedName>
</protein>
<dbReference type="GeneID" id="37047298"/>
<evidence type="ECO:0000313" key="1">
    <source>
        <dbReference type="EMBL" id="PWN86821.1"/>
    </source>
</evidence>
<dbReference type="EMBL" id="KZ819642">
    <property type="protein sequence ID" value="PWN86821.1"/>
    <property type="molecule type" value="Genomic_DNA"/>
</dbReference>
<keyword evidence="2" id="KW-1185">Reference proteome</keyword>
<dbReference type="Proteomes" id="UP000245768">
    <property type="component" value="Unassembled WGS sequence"/>
</dbReference>